<proteinExistence type="predicted"/>
<comment type="caution">
    <text evidence="2">The sequence shown here is derived from an EMBL/GenBank/DDBJ whole genome shotgun (WGS) entry which is preliminary data.</text>
</comment>
<feature type="region of interest" description="Disordered" evidence="1">
    <location>
        <begin position="284"/>
        <end position="309"/>
    </location>
</feature>
<gene>
    <name evidence="2" type="ORF">J2Z77_000276</name>
</gene>
<dbReference type="RefSeq" id="WP_189965011.1">
    <property type="nucleotide sequence ID" value="NZ_BMVL01000002.1"/>
</dbReference>
<evidence type="ECO:0000256" key="1">
    <source>
        <dbReference type="SAM" id="MobiDB-lite"/>
    </source>
</evidence>
<protein>
    <recommendedName>
        <fullName evidence="4">Pyrroloquinoline-quinone binding quinoprotein</fullName>
    </recommendedName>
</protein>
<accession>A0ABS4KWT4</accession>
<evidence type="ECO:0000313" key="3">
    <source>
        <dbReference type="Proteomes" id="UP001519310"/>
    </source>
</evidence>
<evidence type="ECO:0000313" key="2">
    <source>
        <dbReference type="EMBL" id="MBP2034492.1"/>
    </source>
</evidence>
<reference evidence="2 3" key="1">
    <citation type="submission" date="2021-03" db="EMBL/GenBank/DDBJ databases">
        <title>Genomic Encyclopedia of Type Strains, Phase IV (KMG-IV): sequencing the most valuable type-strain genomes for metagenomic binning, comparative biology and taxonomic classification.</title>
        <authorList>
            <person name="Goeker M."/>
        </authorList>
    </citation>
    <scope>NUCLEOTIDE SEQUENCE [LARGE SCALE GENOMIC DNA]</scope>
    <source>
        <strain evidence="2 3">DSM 40526</strain>
    </source>
</reference>
<dbReference type="Proteomes" id="UP001519310">
    <property type="component" value="Unassembled WGS sequence"/>
</dbReference>
<feature type="compositionally biased region" description="Basic and acidic residues" evidence="1">
    <location>
        <begin position="296"/>
        <end position="309"/>
    </location>
</feature>
<keyword evidence="3" id="KW-1185">Reference proteome</keyword>
<feature type="region of interest" description="Disordered" evidence="1">
    <location>
        <begin position="1"/>
        <end position="41"/>
    </location>
</feature>
<organism evidence="2 3">
    <name type="scientific">Streptomyces avidinii</name>
    <dbReference type="NCBI Taxonomy" id="1895"/>
    <lineage>
        <taxon>Bacteria</taxon>
        <taxon>Bacillati</taxon>
        <taxon>Actinomycetota</taxon>
        <taxon>Actinomycetes</taxon>
        <taxon>Kitasatosporales</taxon>
        <taxon>Streptomycetaceae</taxon>
        <taxon>Streptomyces</taxon>
    </lineage>
</organism>
<dbReference type="EMBL" id="JAGGLQ010000001">
    <property type="protein sequence ID" value="MBP2034492.1"/>
    <property type="molecule type" value="Genomic_DNA"/>
</dbReference>
<evidence type="ECO:0008006" key="4">
    <source>
        <dbReference type="Google" id="ProtNLM"/>
    </source>
</evidence>
<name>A0ABS4KWT4_STRAV</name>
<sequence length="309" mass="33405">MGRSEENGRADAWAVTVREHEQRSGPPPRGPARPAGRPLARRQDLRIHGTTGKISCVDDSGRTRWTSPCSGRPNAAHISGGRVLVTTDSLAYTPWGNLGPALLLDLADGSLITELRGERGAALGGGRFVLGLAGYDAFDTWAYDRDGTLYDSWRSYGHYVVGTGIRVVETDRKLPTGSRVVRLLPGGAVDRGPLLTDPQTPSPLVLPDGTILVLDAGVLRAVGRRLEDTVLAELLPVDPEEAWRYHGALHRTGDELTVTLTERHPDRLGTADEHTVRTWTLALHPNGAGPRPGPSVRHDGEQCRDDGDR</sequence>